<name>A0A0F7XTG5_CHLPN</name>
<reference evidence="1" key="1">
    <citation type="submission" date="2015-05" db="EMBL/GenBank/DDBJ databases">
        <authorList>
            <person name="Rattei Thomas"/>
        </authorList>
    </citation>
    <scope>NUCLEOTIDE SEQUENCE</scope>
    <source>
        <strain evidence="1">UZG1</strain>
    </source>
</reference>
<evidence type="ECO:0000313" key="1">
    <source>
        <dbReference type="EMBL" id="CRI51720.1"/>
    </source>
</evidence>
<dbReference type="GO" id="GO:0003824">
    <property type="term" value="F:catalytic activity"/>
    <property type="evidence" value="ECO:0007669"/>
    <property type="project" value="UniProtKB-ARBA"/>
</dbReference>
<dbReference type="InterPro" id="IPR029056">
    <property type="entry name" value="Ribokinase-like"/>
</dbReference>
<gene>
    <name evidence="1" type="ORF">BN1224_UZG1_A_05750</name>
</gene>
<dbReference type="SUPFAM" id="SSF53613">
    <property type="entry name" value="Ribokinase-like"/>
    <property type="match status" value="1"/>
</dbReference>
<sequence length="312" mass="35201">MWRVVLRFLIIFILGRVVFPLRASESFSWETSTCLTVLGIPFIDIILTTNEDFVAQCGLQIGTISSTNNAKIKEIFLIYKEKFPEASISFKRKEPLNLSQSHLSDLGILCMRNGETYAEGMANKENGPALKQPKDLRLVLRCPNQPDTLLYSEKEAEKGIETNTCLCNQGYTLLDGQLILYGDSIEKFLKETKRKNNHTLVDLCDSQVVTTFLGRFWSLLNYVQVLFLSEDSAKILAGIPDLAQATQLLSHTVPLLFIYTNDSIHIIEQGKESSFTYNQDLTEPILGFLFGYINRGSMEYCFNCAQSSLGET</sequence>
<protein>
    <submittedName>
        <fullName evidence="1">Uncharacterized protein</fullName>
    </submittedName>
</protein>
<dbReference type="AlphaFoldDB" id="A0A0F7XTG5"/>
<organism evidence="1">
    <name type="scientific">Chlamydia pneumoniae</name>
    <name type="common">Chlamydophila pneumoniae</name>
    <dbReference type="NCBI Taxonomy" id="83558"/>
    <lineage>
        <taxon>Bacteria</taxon>
        <taxon>Pseudomonadati</taxon>
        <taxon>Chlamydiota</taxon>
        <taxon>Chlamydiia</taxon>
        <taxon>Chlamydiales</taxon>
        <taxon>Chlamydiaceae</taxon>
        <taxon>Chlamydia/Chlamydophila group</taxon>
        <taxon>Chlamydia</taxon>
    </lineage>
</organism>
<dbReference type="EMBL" id="LN847245">
    <property type="protein sequence ID" value="CRI51720.1"/>
    <property type="molecule type" value="Genomic_DNA"/>
</dbReference>
<accession>A0A0F7XTG5</accession>
<dbReference type="Gene3D" id="3.40.1190.20">
    <property type="match status" value="1"/>
</dbReference>
<proteinExistence type="predicted"/>